<dbReference type="InterPro" id="IPR043198">
    <property type="entry name" value="Cyclin/Ssn8"/>
</dbReference>
<evidence type="ECO:0000259" key="2">
    <source>
        <dbReference type="Pfam" id="PF00134"/>
    </source>
</evidence>
<evidence type="ECO:0000256" key="1">
    <source>
        <dbReference type="ARBA" id="ARBA00023127"/>
    </source>
</evidence>
<sequence>METLNFGPLIQSKADSTVGLIVPKWYYPKSDLMRSPSILGGYSYDREQNSLRQAAAFGRDLALRMNEIPNTAKLSSLCISVAIIQMRRFFLVNRLSDYDPRDVITSTMFLASKSEECPRRLKDLVLCFYRLKVEVDCPKDLWELNSKLDKKTYEHVAAYLVWLENVILQTTGFDFNVEVPHPFVLKMCETFFPDDHLPREIGFWLATDSLHMTDWSVRYRPETVACIVIFVMVMWKEVDIPTIRVVVNGETLTKRFFDVKCELSYGELLDITNEYTEILKENQSNRLLAITKYRDAEIRQKTELNTSKNEREPGEI</sequence>
<name>A0A811KLH7_9BILA</name>
<dbReference type="AlphaFoldDB" id="A0A811KLH7"/>
<dbReference type="Proteomes" id="UP000783686">
    <property type="component" value="Unassembled WGS sequence"/>
</dbReference>
<keyword evidence="1" id="KW-0195">Cyclin</keyword>
<dbReference type="Gene3D" id="1.10.472.10">
    <property type="entry name" value="Cyclin-like"/>
    <property type="match status" value="2"/>
</dbReference>
<proteinExistence type="predicted"/>
<dbReference type="SUPFAM" id="SSF47954">
    <property type="entry name" value="Cyclin-like"/>
    <property type="match status" value="2"/>
</dbReference>
<dbReference type="InterPro" id="IPR006671">
    <property type="entry name" value="Cyclin_N"/>
</dbReference>
<dbReference type="EMBL" id="CAJFCW020000003">
    <property type="protein sequence ID" value="CAG9106249.1"/>
    <property type="molecule type" value="Genomic_DNA"/>
</dbReference>
<feature type="domain" description="Cyclin N-terminal" evidence="2">
    <location>
        <begin position="65"/>
        <end position="128"/>
    </location>
</feature>
<evidence type="ECO:0000313" key="3">
    <source>
        <dbReference type="EMBL" id="CAD5216599.1"/>
    </source>
</evidence>
<dbReference type="Pfam" id="PF00134">
    <property type="entry name" value="Cyclin_N"/>
    <property type="match status" value="1"/>
</dbReference>
<dbReference type="GO" id="GO:0006357">
    <property type="term" value="P:regulation of transcription by RNA polymerase II"/>
    <property type="evidence" value="ECO:0007669"/>
    <property type="project" value="InterPro"/>
</dbReference>
<comment type="caution">
    <text evidence="3">The sequence shown here is derived from an EMBL/GenBank/DDBJ whole genome shotgun (WGS) entry which is preliminary data.</text>
</comment>
<dbReference type="InterPro" id="IPR036915">
    <property type="entry name" value="Cyclin-like_sf"/>
</dbReference>
<dbReference type="Proteomes" id="UP000614601">
    <property type="component" value="Unassembled WGS sequence"/>
</dbReference>
<dbReference type="OrthoDB" id="25002at2759"/>
<dbReference type="EMBL" id="CAJFDH010000003">
    <property type="protein sequence ID" value="CAD5216599.1"/>
    <property type="molecule type" value="Genomic_DNA"/>
</dbReference>
<dbReference type="GO" id="GO:0016538">
    <property type="term" value="F:cyclin-dependent protein serine/threonine kinase regulator activity"/>
    <property type="evidence" value="ECO:0007669"/>
    <property type="project" value="InterPro"/>
</dbReference>
<keyword evidence="4" id="KW-1185">Reference proteome</keyword>
<dbReference type="PANTHER" id="PTHR10026">
    <property type="entry name" value="CYCLIN"/>
    <property type="match status" value="1"/>
</dbReference>
<evidence type="ECO:0000313" key="4">
    <source>
        <dbReference type="Proteomes" id="UP000614601"/>
    </source>
</evidence>
<gene>
    <name evidence="3" type="ORF">BOKJ2_LOCUS6668</name>
</gene>
<reference evidence="3" key="1">
    <citation type="submission" date="2020-09" db="EMBL/GenBank/DDBJ databases">
        <authorList>
            <person name="Kikuchi T."/>
        </authorList>
    </citation>
    <scope>NUCLEOTIDE SEQUENCE</scope>
    <source>
        <strain evidence="3">SH1</strain>
    </source>
</reference>
<accession>A0A811KLH7</accession>
<organism evidence="3 4">
    <name type="scientific">Bursaphelenchus okinawaensis</name>
    <dbReference type="NCBI Taxonomy" id="465554"/>
    <lineage>
        <taxon>Eukaryota</taxon>
        <taxon>Metazoa</taxon>
        <taxon>Ecdysozoa</taxon>
        <taxon>Nematoda</taxon>
        <taxon>Chromadorea</taxon>
        <taxon>Rhabditida</taxon>
        <taxon>Tylenchina</taxon>
        <taxon>Tylenchomorpha</taxon>
        <taxon>Aphelenchoidea</taxon>
        <taxon>Aphelenchoididae</taxon>
        <taxon>Bursaphelenchus</taxon>
    </lineage>
</organism>
<dbReference type="Pfam" id="PF21797">
    <property type="entry name" value="CycT2-like_C"/>
    <property type="match status" value="1"/>
</dbReference>
<protein>
    <recommendedName>
        <fullName evidence="2">Cyclin N-terminal domain-containing protein</fullName>
    </recommendedName>
</protein>